<protein>
    <submittedName>
        <fullName evidence="1">Uncharacterized protein</fullName>
    </submittedName>
</protein>
<dbReference type="KEGG" id="agv:OJF2_51010"/>
<proteinExistence type="predicted"/>
<keyword evidence="2" id="KW-1185">Reference proteome</keyword>
<accession>A0A5B9W840</accession>
<evidence type="ECO:0000313" key="1">
    <source>
        <dbReference type="EMBL" id="QEH36517.1"/>
    </source>
</evidence>
<sequence length="259" mass="25256">MGFDLHTTHVLNGSKPPAFADRLLVGMANGVATPASANAVTSLGTITPGSGFTNVNTVSLAPSGGTGSGLQAVATSLKAVSATVVNQGTSGYAVSDTITLANGVVLTVASVSSGKVATVTVSTPGSFAGQVATNPVAQASTSGSGVGTPTFNVSYGINTVQITDSGNYSVAPSMTVTDSAGGTGASIAAGTLGGNGNTVYKYIPFGLPSAYNVHVEAGMDCRHYVPPSLKTNSGFTVALVPTTTGTTIAAGSIDATVFA</sequence>
<dbReference type="EMBL" id="CP042997">
    <property type="protein sequence ID" value="QEH36517.1"/>
    <property type="molecule type" value="Genomic_DNA"/>
</dbReference>
<gene>
    <name evidence="1" type="ORF">OJF2_51010</name>
</gene>
<dbReference type="OrthoDB" id="9832872at2"/>
<dbReference type="RefSeq" id="WP_148596192.1">
    <property type="nucleotide sequence ID" value="NZ_CP042997.1"/>
</dbReference>
<dbReference type="AlphaFoldDB" id="A0A5B9W840"/>
<organism evidence="1 2">
    <name type="scientific">Aquisphaera giovannonii</name>
    <dbReference type="NCBI Taxonomy" id="406548"/>
    <lineage>
        <taxon>Bacteria</taxon>
        <taxon>Pseudomonadati</taxon>
        <taxon>Planctomycetota</taxon>
        <taxon>Planctomycetia</taxon>
        <taxon>Isosphaerales</taxon>
        <taxon>Isosphaeraceae</taxon>
        <taxon>Aquisphaera</taxon>
    </lineage>
</organism>
<dbReference type="Proteomes" id="UP000324233">
    <property type="component" value="Chromosome"/>
</dbReference>
<name>A0A5B9W840_9BACT</name>
<reference evidence="1 2" key="1">
    <citation type="submission" date="2019-08" db="EMBL/GenBank/DDBJ databases">
        <title>Deep-cultivation of Planctomycetes and their phenomic and genomic characterization uncovers novel biology.</title>
        <authorList>
            <person name="Wiegand S."/>
            <person name="Jogler M."/>
            <person name="Boedeker C."/>
            <person name="Pinto D."/>
            <person name="Vollmers J."/>
            <person name="Rivas-Marin E."/>
            <person name="Kohn T."/>
            <person name="Peeters S.H."/>
            <person name="Heuer A."/>
            <person name="Rast P."/>
            <person name="Oberbeckmann S."/>
            <person name="Bunk B."/>
            <person name="Jeske O."/>
            <person name="Meyerdierks A."/>
            <person name="Storesund J.E."/>
            <person name="Kallscheuer N."/>
            <person name="Luecker S."/>
            <person name="Lage O.M."/>
            <person name="Pohl T."/>
            <person name="Merkel B.J."/>
            <person name="Hornburger P."/>
            <person name="Mueller R.-W."/>
            <person name="Bruemmer F."/>
            <person name="Labrenz M."/>
            <person name="Spormann A.M."/>
            <person name="Op den Camp H."/>
            <person name="Overmann J."/>
            <person name="Amann R."/>
            <person name="Jetten M.S.M."/>
            <person name="Mascher T."/>
            <person name="Medema M.H."/>
            <person name="Devos D.P."/>
            <person name="Kaster A.-K."/>
            <person name="Ovreas L."/>
            <person name="Rohde M."/>
            <person name="Galperin M.Y."/>
            <person name="Jogler C."/>
        </authorList>
    </citation>
    <scope>NUCLEOTIDE SEQUENCE [LARGE SCALE GENOMIC DNA]</scope>
    <source>
        <strain evidence="1 2">OJF2</strain>
    </source>
</reference>
<evidence type="ECO:0000313" key="2">
    <source>
        <dbReference type="Proteomes" id="UP000324233"/>
    </source>
</evidence>